<keyword evidence="1" id="KW-0812">Transmembrane</keyword>
<reference evidence="2" key="1">
    <citation type="journal article" date="2015" name="Nature">
        <title>Complex archaea that bridge the gap between prokaryotes and eukaryotes.</title>
        <authorList>
            <person name="Spang A."/>
            <person name="Saw J.H."/>
            <person name="Jorgensen S.L."/>
            <person name="Zaremba-Niedzwiedzka K."/>
            <person name="Martijn J."/>
            <person name="Lind A.E."/>
            <person name="van Eijk R."/>
            <person name="Schleper C."/>
            <person name="Guy L."/>
            <person name="Ettema T.J."/>
        </authorList>
    </citation>
    <scope>NUCLEOTIDE SEQUENCE</scope>
</reference>
<dbReference type="AlphaFoldDB" id="A0A0F9T999"/>
<dbReference type="EMBL" id="LAZR01001854">
    <property type="protein sequence ID" value="KKN38068.1"/>
    <property type="molecule type" value="Genomic_DNA"/>
</dbReference>
<keyword evidence="1" id="KW-0472">Membrane</keyword>
<accession>A0A0F9T999</accession>
<feature type="transmembrane region" description="Helical" evidence="1">
    <location>
        <begin position="93"/>
        <end position="110"/>
    </location>
</feature>
<feature type="transmembrane region" description="Helical" evidence="1">
    <location>
        <begin position="116"/>
        <end position="137"/>
    </location>
</feature>
<proteinExistence type="predicted"/>
<protein>
    <submittedName>
        <fullName evidence="2">Uncharacterized protein</fullName>
    </submittedName>
</protein>
<evidence type="ECO:0000256" key="1">
    <source>
        <dbReference type="SAM" id="Phobius"/>
    </source>
</evidence>
<sequence>MDSLKFGQVEPALNNANGRTLFIMKQPIGTFPNYLGADIPLDERFIYSALKSNLNRYIQLVEDYIKYPKKLKKISKEKRKKPYRIIKFDKIKLIELIFAGLFITSVVLLINTNTFIYGFILNLISVITILILSFINWEEI</sequence>
<evidence type="ECO:0000313" key="2">
    <source>
        <dbReference type="EMBL" id="KKN38068.1"/>
    </source>
</evidence>
<organism evidence="2">
    <name type="scientific">marine sediment metagenome</name>
    <dbReference type="NCBI Taxonomy" id="412755"/>
    <lineage>
        <taxon>unclassified sequences</taxon>
        <taxon>metagenomes</taxon>
        <taxon>ecological metagenomes</taxon>
    </lineage>
</organism>
<keyword evidence="1" id="KW-1133">Transmembrane helix</keyword>
<gene>
    <name evidence="2" type="ORF">LCGC14_0757180</name>
</gene>
<name>A0A0F9T999_9ZZZZ</name>
<comment type="caution">
    <text evidence="2">The sequence shown here is derived from an EMBL/GenBank/DDBJ whole genome shotgun (WGS) entry which is preliminary data.</text>
</comment>